<name>A0A9P0EBM5_NEZVI</name>
<accession>A0A9P0EBM5</accession>
<reference evidence="1" key="1">
    <citation type="submission" date="2022-01" db="EMBL/GenBank/DDBJ databases">
        <authorList>
            <person name="King R."/>
        </authorList>
    </citation>
    <scope>NUCLEOTIDE SEQUENCE</scope>
</reference>
<dbReference type="Proteomes" id="UP001152798">
    <property type="component" value="Chromosome 2"/>
</dbReference>
<dbReference type="OrthoDB" id="10024802at2759"/>
<dbReference type="Gene3D" id="3.30.420.10">
    <property type="entry name" value="Ribonuclease H-like superfamily/Ribonuclease H"/>
    <property type="match status" value="1"/>
</dbReference>
<evidence type="ECO:0000313" key="2">
    <source>
        <dbReference type="Proteomes" id="UP001152798"/>
    </source>
</evidence>
<proteinExistence type="predicted"/>
<dbReference type="GO" id="GO:0003676">
    <property type="term" value="F:nucleic acid binding"/>
    <property type="evidence" value="ECO:0007669"/>
    <property type="project" value="InterPro"/>
</dbReference>
<keyword evidence="2" id="KW-1185">Reference proteome</keyword>
<dbReference type="PANTHER" id="PTHR47326:SF1">
    <property type="entry name" value="HTH PSQ-TYPE DOMAIN-CONTAINING PROTEIN"/>
    <property type="match status" value="1"/>
</dbReference>
<dbReference type="PANTHER" id="PTHR47326">
    <property type="entry name" value="TRANSPOSABLE ELEMENT TC3 TRANSPOSASE-LIKE PROTEIN"/>
    <property type="match status" value="1"/>
</dbReference>
<dbReference type="AlphaFoldDB" id="A0A9P0EBM5"/>
<dbReference type="InterPro" id="IPR036397">
    <property type="entry name" value="RNaseH_sf"/>
</dbReference>
<protein>
    <recommendedName>
        <fullName evidence="3">Transposase</fullName>
    </recommendedName>
</protein>
<organism evidence="1 2">
    <name type="scientific">Nezara viridula</name>
    <name type="common">Southern green stink bug</name>
    <name type="synonym">Cimex viridulus</name>
    <dbReference type="NCBI Taxonomy" id="85310"/>
    <lineage>
        <taxon>Eukaryota</taxon>
        <taxon>Metazoa</taxon>
        <taxon>Ecdysozoa</taxon>
        <taxon>Arthropoda</taxon>
        <taxon>Hexapoda</taxon>
        <taxon>Insecta</taxon>
        <taxon>Pterygota</taxon>
        <taxon>Neoptera</taxon>
        <taxon>Paraneoptera</taxon>
        <taxon>Hemiptera</taxon>
        <taxon>Heteroptera</taxon>
        <taxon>Panheteroptera</taxon>
        <taxon>Pentatomomorpha</taxon>
        <taxon>Pentatomoidea</taxon>
        <taxon>Pentatomidae</taxon>
        <taxon>Pentatominae</taxon>
        <taxon>Nezara</taxon>
    </lineage>
</organism>
<evidence type="ECO:0008006" key="3">
    <source>
        <dbReference type="Google" id="ProtNLM"/>
    </source>
</evidence>
<sequence>MAAREPWARRSRSSFLIDDILFRPPPPMAIERRLRDNGTLKLIQVNAGRQRFRRTANVEEETLDAVQLSPTTTSTRRLSHRFDVSSTSEWRTLCEQQLYPFYVSSRQHLLAQDYNKRRNFSQWLIRQCTRDLNFLICILVTDESCFTRNGILNFRNTHTWAEENPHTTAVGHYQHTFSLNVWCGLLSDIIGPFFLPPRLSGISYLHFLQNNLHELLEDIPLGIRQRLWFMHEGAPAHFSNSVIDCLNAYGARWVGRNGAVK</sequence>
<dbReference type="EMBL" id="OV725078">
    <property type="protein sequence ID" value="CAH1394400.1"/>
    <property type="molecule type" value="Genomic_DNA"/>
</dbReference>
<evidence type="ECO:0000313" key="1">
    <source>
        <dbReference type="EMBL" id="CAH1394400.1"/>
    </source>
</evidence>
<gene>
    <name evidence="1" type="ORF">NEZAVI_LOCUS4914</name>
</gene>